<evidence type="ECO:0000256" key="1">
    <source>
        <dbReference type="SAM" id="MobiDB-lite"/>
    </source>
</evidence>
<dbReference type="KEGG" id="swi:Swit_2490"/>
<dbReference type="GO" id="GO:0003746">
    <property type="term" value="F:translation elongation factor activity"/>
    <property type="evidence" value="ECO:0007669"/>
    <property type="project" value="UniProtKB-KW"/>
</dbReference>
<keyword evidence="4" id="KW-1185">Reference proteome</keyword>
<reference evidence="3 4" key="1">
    <citation type="journal article" date="2010" name="J. Bacteriol.">
        <title>Genome sequence of the dioxin-mineralizing bacterium Sphingomonas wittichii RW1.</title>
        <authorList>
            <person name="Miller T.R."/>
            <person name="Delcher A.L."/>
            <person name="Salzberg S.L."/>
            <person name="Saunders E."/>
            <person name="Detter J.C."/>
            <person name="Halden R.U."/>
        </authorList>
    </citation>
    <scope>NUCLEOTIDE SEQUENCE [LARGE SCALE GENOMIC DNA]</scope>
    <source>
        <strain evidence="4">DSM 6014 / CCUG 31198 / JCM 15750 / NBRC 105917 / EY 4224 / RW1</strain>
    </source>
</reference>
<dbReference type="InterPro" id="IPR023459">
    <property type="entry name" value="Tscrpt_elong_fac_GreA/B_fam"/>
</dbReference>
<organism evidence="3 4">
    <name type="scientific">Rhizorhabdus wittichii (strain DSM 6014 / CCUG 31198 / JCM 15750 / NBRC 105917 / EY 4224 / RW1)</name>
    <name type="common">Sphingomonas wittichii</name>
    <dbReference type="NCBI Taxonomy" id="392499"/>
    <lineage>
        <taxon>Bacteria</taxon>
        <taxon>Pseudomonadati</taxon>
        <taxon>Pseudomonadota</taxon>
        <taxon>Alphaproteobacteria</taxon>
        <taxon>Sphingomonadales</taxon>
        <taxon>Sphingomonadaceae</taxon>
        <taxon>Rhizorhabdus</taxon>
    </lineage>
</organism>
<dbReference type="GO" id="GO:0003677">
    <property type="term" value="F:DNA binding"/>
    <property type="evidence" value="ECO:0007669"/>
    <property type="project" value="InterPro"/>
</dbReference>
<accession>A0A9J9HC72</accession>
<dbReference type="SUPFAM" id="SSF54534">
    <property type="entry name" value="FKBP-like"/>
    <property type="match status" value="1"/>
</dbReference>
<proteinExistence type="predicted"/>
<evidence type="ECO:0000259" key="2">
    <source>
        <dbReference type="Pfam" id="PF01272"/>
    </source>
</evidence>
<gene>
    <name evidence="3" type="ordered locus">Swit_2490</name>
</gene>
<keyword evidence="3" id="KW-0251">Elongation factor</keyword>
<dbReference type="GO" id="GO:0070063">
    <property type="term" value="F:RNA polymerase binding"/>
    <property type="evidence" value="ECO:0007669"/>
    <property type="project" value="InterPro"/>
</dbReference>
<evidence type="ECO:0000313" key="4">
    <source>
        <dbReference type="Proteomes" id="UP000001989"/>
    </source>
</evidence>
<name>A0A9J9HC72_RHIWR</name>
<dbReference type="Pfam" id="PF01272">
    <property type="entry name" value="GreA_GreB"/>
    <property type="match status" value="1"/>
</dbReference>
<dbReference type="EMBL" id="CP000699">
    <property type="protein sequence ID" value="ABQ68849.1"/>
    <property type="molecule type" value="Genomic_DNA"/>
</dbReference>
<dbReference type="NCBIfam" id="NF004396">
    <property type="entry name" value="PRK05753.1"/>
    <property type="match status" value="1"/>
</dbReference>
<feature type="region of interest" description="Disordered" evidence="1">
    <location>
        <begin position="1"/>
        <end position="38"/>
    </location>
</feature>
<dbReference type="InterPro" id="IPR036953">
    <property type="entry name" value="GreA/GreB_C_sf"/>
</dbReference>
<feature type="domain" description="Transcription elongation factor GreA/GreB C-terminal" evidence="2">
    <location>
        <begin position="85"/>
        <end position="160"/>
    </location>
</feature>
<evidence type="ECO:0000313" key="3">
    <source>
        <dbReference type="EMBL" id="ABQ68849.1"/>
    </source>
</evidence>
<dbReference type="AlphaFoldDB" id="A0A9J9HC72"/>
<dbReference type="PANTHER" id="PTHR30437">
    <property type="entry name" value="TRANSCRIPTION ELONGATION FACTOR GREA"/>
    <property type="match status" value="1"/>
</dbReference>
<keyword evidence="3" id="KW-0648">Protein biosynthesis</keyword>
<dbReference type="Gene3D" id="3.10.50.30">
    <property type="entry name" value="Transcription elongation factor, GreA/GreB, C-terminal domain"/>
    <property type="match status" value="1"/>
</dbReference>
<protein>
    <submittedName>
        <fullName evidence="3">GreA/GreB family elongation factor</fullName>
    </submittedName>
</protein>
<dbReference type="PANTHER" id="PTHR30437:SF5">
    <property type="entry name" value="REGULATOR OF NUCLEOSIDE DIPHOSPHATE KINASE"/>
    <property type="match status" value="1"/>
</dbReference>
<dbReference type="InterPro" id="IPR001437">
    <property type="entry name" value="Tscrpt_elong_fac_GreA/B_C"/>
</dbReference>
<dbReference type="GO" id="GO:0006354">
    <property type="term" value="P:DNA-templated transcription elongation"/>
    <property type="evidence" value="ECO:0007669"/>
    <property type="project" value="TreeGrafter"/>
</dbReference>
<dbReference type="GO" id="GO:0032784">
    <property type="term" value="P:regulation of DNA-templated transcription elongation"/>
    <property type="evidence" value="ECO:0007669"/>
    <property type="project" value="InterPro"/>
</dbReference>
<dbReference type="Proteomes" id="UP000001989">
    <property type="component" value="Chromosome"/>
</dbReference>
<sequence>MPRAPSPGRTFDRPARRMAARAPISGKGTMMKKKAGRRPAIHMIDSEAETLANMAVAAEERIPQVSELLLEEIDRATLYKAARIPADVVTMHSHVEFVDEANGTSRTVQLVYPKDADIDAGRVSILTLVGAGLIGLREGQSILWPGRDGHRRLLTITRVSREAEAA</sequence>